<dbReference type="InterPro" id="IPR036259">
    <property type="entry name" value="MFS_trans_sf"/>
</dbReference>
<evidence type="ECO:0000256" key="4">
    <source>
        <dbReference type="ARBA" id="ARBA00023136"/>
    </source>
</evidence>
<evidence type="ECO:0000256" key="5">
    <source>
        <dbReference type="SAM" id="Phobius"/>
    </source>
</evidence>
<dbReference type="Pfam" id="PF07690">
    <property type="entry name" value="MFS_1"/>
    <property type="match status" value="1"/>
</dbReference>
<name>A0ABP7E9E3_9ACTN</name>
<evidence type="ECO:0000313" key="7">
    <source>
        <dbReference type="Proteomes" id="UP001500051"/>
    </source>
</evidence>
<keyword evidence="2 5" id="KW-0812">Transmembrane</keyword>
<dbReference type="PANTHER" id="PTHR23501">
    <property type="entry name" value="MAJOR FACILITATOR SUPERFAMILY"/>
    <property type="match status" value="1"/>
</dbReference>
<keyword evidence="3 5" id="KW-1133">Transmembrane helix</keyword>
<dbReference type="Gene3D" id="1.20.1720.10">
    <property type="entry name" value="Multidrug resistance protein D"/>
    <property type="match status" value="1"/>
</dbReference>
<comment type="caution">
    <text evidence="6">The sequence shown here is derived from an EMBL/GenBank/DDBJ whole genome shotgun (WGS) entry which is preliminary data.</text>
</comment>
<sequence>MSATVAPRRAAEASPMTHRQILEAMTGLLAALFTAMLSSTIVSVALPTIIGDLAGTQRQYTWVITAALLATTVSTPIWGKLADLFGWSRWPSSSSWPVRWPPGSLRRCRSCSPCGWSRVSAWAV</sequence>
<evidence type="ECO:0000256" key="3">
    <source>
        <dbReference type="ARBA" id="ARBA00022989"/>
    </source>
</evidence>
<proteinExistence type="predicted"/>
<evidence type="ECO:0000256" key="2">
    <source>
        <dbReference type="ARBA" id="ARBA00022692"/>
    </source>
</evidence>
<keyword evidence="4 5" id="KW-0472">Membrane</keyword>
<protein>
    <recommendedName>
        <fullName evidence="8">Major Facilitator Superfamily protein</fullName>
    </recommendedName>
</protein>
<reference evidence="7" key="1">
    <citation type="journal article" date="2019" name="Int. J. Syst. Evol. Microbiol.">
        <title>The Global Catalogue of Microorganisms (GCM) 10K type strain sequencing project: providing services to taxonomists for standard genome sequencing and annotation.</title>
        <authorList>
            <consortium name="The Broad Institute Genomics Platform"/>
            <consortium name="The Broad Institute Genome Sequencing Center for Infectious Disease"/>
            <person name="Wu L."/>
            <person name="Ma J."/>
        </authorList>
    </citation>
    <scope>NUCLEOTIDE SEQUENCE [LARGE SCALE GENOMIC DNA]</scope>
    <source>
        <strain evidence="7">JCM 16548</strain>
    </source>
</reference>
<gene>
    <name evidence="6" type="ORF">GCM10022204_39720</name>
</gene>
<keyword evidence="7" id="KW-1185">Reference proteome</keyword>
<organism evidence="6 7">
    <name type="scientific">Microlunatus aurantiacus</name>
    <dbReference type="NCBI Taxonomy" id="446786"/>
    <lineage>
        <taxon>Bacteria</taxon>
        <taxon>Bacillati</taxon>
        <taxon>Actinomycetota</taxon>
        <taxon>Actinomycetes</taxon>
        <taxon>Propionibacteriales</taxon>
        <taxon>Propionibacteriaceae</taxon>
        <taxon>Microlunatus</taxon>
    </lineage>
</organism>
<feature type="transmembrane region" description="Helical" evidence="5">
    <location>
        <begin position="21"/>
        <end position="47"/>
    </location>
</feature>
<dbReference type="PANTHER" id="PTHR23501:SF197">
    <property type="entry name" value="COMD"/>
    <property type="match status" value="1"/>
</dbReference>
<evidence type="ECO:0000313" key="6">
    <source>
        <dbReference type="EMBL" id="GAA3716116.1"/>
    </source>
</evidence>
<dbReference type="SUPFAM" id="SSF103473">
    <property type="entry name" value="MFS general substrate transporter"/>
    <property type="match status" value="1"/>
</dbReference>
<dbReference type="RefSeq" id="WP_344814194.1">
    <property type="nucleotide sequence ID" value="NZ_BAAAYX010000020.1"/>
</dbReference>
<accession>A0ABP7E9E3</accession>
<evidence type="ECO:0000256" key="1">
    <source>
        <dbReference type="ARBA" id="ARBA00004141"/>
    </source>
</evidence>
<comment type="subcellular location">
    <subcellularLocation>
        <location evidence="1">Membrane</location>
        <topology evidence="1">Multi-pass membrane protein</topology>
    </subcellularLocation>
</comment>
<dbReference type="EMBL" id="BAAAYX010000020">
    <property type="protein sequence ID" value="GAA3716116.1"/>
    <property type="molecule type" value="Genomic_DNA"/>
</dbReference>
<feature type="transmembrane region" description="Helical" evidence="5">
    <location>
        <begin position="59"/>
        <end position="79"/>
    </location>
</feature>
<evidence type="ECO:0008006" key="8">
    <source>
        <dbReference type="Google" id="ProtNLM"/>
    </source>
</evidence>
<dbReference type="Proteomes" id="UP001500051">
    <property type="component" value="Unassembled WGS sequence"/>
</dbReference>
<dbReference type="InterPro" id="IPR011701">
    <property type="entry name" value="MFS"/>
</dbReference>